<evidence type="ECO:0000313" key="3">
    <source>
        <dbReference type="Proteomes" id="UP000217895"/>
    </source>
</evidence>
<accession>A0A1Z4JSM9</accession>
<keyword evidence="3" id="KW-1185">Reference proteome</keyword>
<sequence>MIHSAQQQCDVFQDLAMLILDPPSQTQPVAESQPASTAKTSKAPTGFTIRTIERDLRLFHEERMYYAEIKICGGDSRVAAIDVEDFAPPSEVLIAWRALGRKAKPPQIKVFEELKQAIADLTEERRKIYAECTIDLLPYRAIPGSSFGHFIDRFRALQGLSVEKLNQVLAAYRSSKERWLREEIQPMIAAGQLCDEQTQRRLEVYARRYPKIEKIQQRFGVQLKGPFRLESFQDAVQRDTALKQLDLERSQAQLMLTQSQAEQQKAETEIQIAQSQANAELNALQQAFSYQQQQIRGAIDQKIVELRSQILKLLIHNLRKLLNKDYCPGKLPTGLKQQFQSLAESAAVLSEHDHSLAEVLTHLNQVQSTATNQRSEHDLLRSQASDLLADLEVKLQTPDLDRIESEGIDRSDWVVFGE</sequence>
<name>A0A1Z4JSM9_LEPBY</name>
<proteinExistence type="predicted"/>
<organism evidence="2 3">
    <name type="scientific">Leptolyngbya boryana NIES-2135</name>
    <dbReference type="NCBI Taxonomy" id="1973484"/>
    <lineage>
        <taxon>Bacteria</taxon>
        <taxon>Bacillati</taxon>
        <taxon>Cyanobacteriota</taxon>
        <taxon>Cyanophyceae</taxon>
        <taxon>Leptolyngbyales</taxon>
        <taxon>Leptolyngbyaceae</taxon>
        <taxon>Leptolyngbya group</taxon>
        <taxon>Leptolyngbya</taxon>
    </lineage>
</organism>
<evidence type="ECO:0000256" key="1">
    <source>
        <dbReference type="SAM" id="Coils"/>
    </source>
</evidence>
<evidence type="ECO:0000313" key="2">
    <source>
        <dbReference type="EMBL" id="BAY59785.1"/>
    </source>
</evidence>
<dbReference type="EMBL" id="AP018205">
    <property type="protein sequence ID" value="BAY59785.1"/>
    <property type="molecule type" value="Genomic_DNA"/>
</dbReference>
<dbReference type="AlphaFoldDB" id="A0A1Z4JSM9"/>
<geneLocation type="plasmid" evidence="2">
    <name>plasmid2</name>
</geneLocation>
<reference evidence="2 3" key="1">
    <citation type="submission" date="2017-06" db="EMBL/GenBank/DDBJ databases">
        <title>Genome sequencing of cyanobaciteial culture collection at National Institute for Environmental Studies (NIES).</title>
        <authorList>
            <person name="Hirose Y."/>
            <person name="Shimura Y."/>
            <person name="Fujisawa T."/>
            <person name="Nakamura Y."/>
            <person name="Kawachi M."/>
        </authorList>
    </citation>
    <scope>NUCLEOTIDE SEQUENCE [LARGE SCALE GENOMIC DNA]</scope>
    <source>
        <strain evidence="2 3">NIES-2135</strain>
        <plasmid evidence="3">Plasmid Plasmid2 dna</plasmid>
    </source>
</reference>
<gene>
    <name evidence="2" type="ORF">NIES2135_66620</name>
</gene>
<dbReference type="Proteomes" id="UP000217895">
    <property type="component" value="Plasmid Plasmid2 dna"/>
</dbReference>
<feature type="coiled-coil region" evidence="1">
    <location>
        <begin position="242"/>
        <end position="278"/>
    </location>
</feature>
<protein>
    <submittedName>
        <fullName evidence="2">Uncharacterized protein</fullName>
    </submittedName>
</protein>
<keyword evidence="1" id="KW-0175">Coiled coil</keyword>
<keyword evidence="2" id="KW-0614">Plasmid</keyword>